<sequence length="36" mass="4040">MISRLFFAVSLLLCQTRSAQTKADEISILIVEESIL</sequence>
<keyword evidence="2" id="KW-1185">Reference proteome</keyword>
<dbReference type="EMBL" id="OCNH01000009">
    <property type="protein sequence ID" value="SOD99372.1"/>
    <property type="molecule type" value="Genomic_DNA"/>
</dbReference>
<evidence type="ECO:0000313" key="1">
    <source>
        <dbReference type="EMBL" id="SOD99372.1"/>
    </source>
</evidence>
<protein>
    <submittedName>
        <fullName evidence="1">Uncharacterized protein</fullName>
    </submittedName>
</protein>
<accession>A0A286GV72</accession>
<proteinExistence type="predicted"/>
<organism evidence="1 2">
    <name type="scientific">Spirosoma fluviale</name>
    <dbReference type="NCBI Taxonomy" id="1597977"/>
    <lineage>
        <taxon>Bacteria</taxon>
        <taxon>Pseudomonadati</taxon>
        <taxon>Bacteroidota</taxon>
        <taxon>Cytophagia</taxon>
        <taxon>Cytophagales</taxon>
        <taxon>Cytophagaceae</taxon>
        <taxon>Spirosoma</taxon>
    </lineage>
</organism>
<evidence type="ECO:0000313" key="2">
    <source>
        <dbReference type="Proteomes" id="UP000219452"/>
    </source>
</evidence>
<dbReference type="AlphaFoldDB" id="A0A286GV72"/>
<gene>
    <name evidence="1" type="ORF">SAMN06269250_6390</name>
</gene>
<dbReference type="Proteomes" id="UP000219452">
    <property type="component" value="Unassembled WGS sequence"/>
</dbReference>
<reference evidence="2" key="1">
    <citation type="submission" date="2017-09" db="EMBL/GenBank/DDBJ databases">
        <authorList>
            <person name="Varghese N."/>
            <person name="Submissions S."/>
        </authorList>
    </citation>
    <scope>NUCLEOTIDE SEQUENCE [LARGE SCALE GENOMIC DNA]</scope>
    <source>
        <strain evidence="2">DSM 29961</strain>
    </source>
</reference>
<name>A0A286GV72_9BACT</name>